<dbReference type="EMBL" id="CM007901">
    <property type="protein sequence ID" value="OTG04411.1"/>
    <property type="molecule type" value="Genomic_DNA"/>
</dbReference>
<dbReference type="PANTHER" id="PTHR31194:SF197">
    <property type="entry name" value="OS12G0582900 PROTEIN"/>
    <property type="match status" value="1"/>
</dbReference>
<dbReference type="SUPFAM" id="SSF54171">
    <property type="entry name" value="DNA-binding domain"/>
    <property type="match status" value="1"/>
</dbReference>
<comment type="subcellular location">
    <subcellularLocation>
        <location evidence="1">Nucleus</location>
    </subcellularLocation>
</comment>
<dbReference type="GO" id="GO:0000976">
    <property type="term" value="F:transcription cis-regulatory region binding"/>
    <property type="evidence" value="ECO:0000318"/>
    <property type="project" value="GO_Central"/>
</dbReference>
<reference evidence="10" key="1">
    <citation type="journal article" date="2017" name="Nature">
        <title>The sunflower genome provides insights into oil metabolism, flowering and Asterid evolution.</title>
        <authorList>
            <person name="Badouin H."/>
            <person name="Gouzy J."/>
            <person name="Grassa C.J."/>
            <person name="Murat F."/>
            <person name="Staton S.E."/>
            <person name="Cottret L."/>
            <person name="Lelandais-Briere C."/>
            <person name="Owens G.L."/>
            <person name="Carrere S."/>
            <person name="Mayjonade B."/>
            <person name="Legrand L."/>
            <person name="Gill N."/>
            <person name="Kane N.C."/>
            <person name="Bowers J.E."/>
            <person name="Hubner S."/>
            <person name="Bellec A."/>
            <person name="Berard A."/>
            <person name="Berges H."/>
            <person name="Blanchet N."/>
            <person name="Boniface M.C."/>
            <person name="Brunel D."/>
            <person name="Catrice O."/>
            <person name="Chaidir N."/>
            <person name="Claudel C."/>
            <person name="Donnadieu C."/>
            <person name="Faraut T."/>
            <person name="Fievet G."/>
            <person name="Helmstetter N."/>
            <person name="King M."/>
            <person name="Knapp S.J."/>
            <person name="Lai Z."/>
            <person name="Le Paslier M.C."/>
            <person name="Lippi Y."/>
            <person name="Lorenzon L."/>
            <person name="Mandel J.R."/>
            <person name="Marage G."/>
            <person name="Marchand G."/>
            <person name="Marquand E."/>
            <person name="Bret-Mestries E."/>
            <person name="Morien E."/>
            <person name="Nambeesan S."/>
            <person name="Nguyen T."/>
            <person name="Pegot-Espagnet P."/>
            <person name="Pouilly N."/>
            <person name="Raftis F."/>
            <person name="Sallet E."/>
            <person name="Schiex T."/>
            <person name="Thomas J."/>
            <person name="Vandecasteele C."/>
            <person name="Vares D."/>
            <person name="Vear F."/>
            <person name="Vautrin S."/>
            <person name="Crespi M."/>
            <person name="Mangin B."/>
            <person name="Burke J.M."/>
            <person name="Salse J."/>
            <person name="Munos S."/>
            <person name="Vincourt P."/>
            <person name="Rieseberg L.H."/>
            <person name="Langlade N.B."/>
        </authorList>
    </citation>
    <scope>NUCLEOTIDE SEQUENCE [LARGE SCALE GENOMIC DNA]</scope>
    <source>
        <strain evidence="10">cv. SF193</strain>
    </source>
</reference>
<dbReference type="InterPro" id="IPR016177">
    <property type="entry name" value="DNA-bd_dom_sf"/>
</dbReference>
<dbReference type="OMA" id="NTEANWD"/>
<dbReference type="FunFam" id="3.30.730.10:FF:000005">
    <property type="entry name" value="ethylene-responsive transcription factor RAP2-11"/>
    <property type="match status" value="1"/>
</dbReference>
<dbReference type="FunCoup" id="A0A251T3E9">
    <property type="interactions" value="34"/>
</dbReference>
<feature type="compositionally biased region" description="Polar residues" evidence="7">
    <location>
        <begin position="67"/>
        <end position="79"/>
    </location>
</feature>
<dbReference type="Gene3D" id="3.30.730.10">
    <property type="entry name" value="AP2/ERF domain"/>
    <property type="match status" value="1"/>
</dbReference>
<keyword evidence="2" id="KW-0805">Transcription regulation</keyword>
<dbReference type="GO" id="GO:0003700">
    <property type="term" value="F:DNA-binding transcription factor activity"/>
    <property type="evidence" value="ECO:0000318"/>
    <property type="project" value="GO_Central"/>
</dbReference>
<keyword evidence="10" id="KW-1185">Reference proteome</keyword>
<sequence>MLTILAIHLFITHNSLLLLNTYIYTNILDLSLLPTKTKTKKNPLHLNVLAMTTMRKRKDAEGEDMENSSNTEANWDQSNNGGGPLVGGPIRARKRFVGVRQRPSGRWVAEIKDTIQQIRVWLGTFDTAEEAARAYDEAACLLRGSNTRTNFWPCNPSNKSPALSSKITNLLLQRLKAKNGGSLENIGAFNPSSHSLQNHQLQESTHVQESDFNQIFDIPDATSDSFSASSEYCSRNDVLGENYLVGDEPKVEENKEIDLGLTDLLCVDNVVDSSINYSLFEIADEITKENYIEDPSMLSEAMKRMKFERNVSASLYAFNGISECLKMSENPKHEKLSTLSPNHNVENDLGNVVQEKSENGHSFTSMESFSSSSSKEGDEAYLWSSFDLDSLDVFFRGSN</sequence>
<accession>A0A251T3E9</accession>
<organism evidence="9 10">
    <name type="scientific">Helianthus annuus</name>
    <name type="common">Common sunflower</name>
    <dbReference type="NCBI Taxonomy" id="4232"/>
    <lineage>
        <taxon>Eukaryota</taxon>
        <taxon>Viridiplantae</taxon>
        <taxon>Streptophyta</taxon>
        <taxon>Embryophyta</taxon>
        <taxon>Tracheophyta</taxon>
        <taxon>Spermatophyta</taxon>
        <taxon>Magnoliopsida</taxon>
        <taxon>eudicotyledons</taxon>
        <taxon>Gunneridae</taxon>
        <taxon>Pentapetalae</taxon>
        <taxon>asterids</taxon>
        <taxon>campanulids</taxon>
        <taxon>Asterales</taxon>
        <taxon>Asteraceae</taxon>
        <taxon>Asteroideae</taxon>
        <taxon>Heliantheae alliance</taxon>
        <taxon>Heliantheae</taxon>
        <taxon>Helianthus</taxon>
    </lineage>
</organism>
<dbReference type="Pfam" id="PF00847">
    <property type="entry name" value="AP2"/>
    <property type="match status" value="1"/>
</dbReference>
<evidence type="ECO:0000313" key="10">
    <source>
        <dbReference type="Proteomes" id="UP000215914"/>
    </source>
</evidence>
<evidence type="ECO:0000313" key="9">
    <source>
        <dbReference type="EMBL" id="OTG04411.1"/>
    </source>
</evidence>
<evidence type="ECO:0000256" key="7">
    <source>
        <dbReference type="SAM" id="MobiDB-lite"/>
    </source>
</evidence>
<dbReference type="InterPro" id="IPR036955">
    <property type="entry name" value="AP2/ERF_dom_sf"/>
</dbReference>
<comment type="similarity">
    <text evidence="6">Belongs to the AP2/ERF transcription factor family. ERF subfamily.</text>
</comment>
<evidence type="ECO:0000256" key="2">
    <source>
        <dbReference type="ARBA" id="ARBA00023015"/>
    </source>
</evidence>
<dbReference type="InterPro" id="IPR001471">
    <property type="entry name" value="AP2/ERF_dom"/>
</dbReference>
<keyword evidence="3" id="KW-0238">DNA-binding</keyword>
<proteinExistence type="inferred from homology"/>
<name>A0A251T3E9_HELAN</name>
<dbReference type="InParanoid" id="A0A251T3E9"/>
<gene>
    <name evidence="9" type="ORF">HannXRQ_Chr12g0362001</name>
</gene>
<dbReference type="SMART" id="SM00380">
    <property type="entry name" value="AP2"/>
    <property type="match status" value="1"/>
</dbReference>
<dbReference type="AlphaFoldDB" id="A0A251T3E9"/>
<dbReference type="PROSITE" id="PS51032">
    <property type="entry name" value="AP2_ERF"/>
    <property type="match status" value="1"/>
</dbReference>
<evidence type="ECO:0000256" key="1">
    <source>
        <dbReference type="ARBA" id="ARBA00004123"/>
    </source>
</evidence>
<evidence type="ECO:0000256" key="5">
    <source>
        <dbReference type="ARBA" id="ARBA00023242"/>
    </source>
</evidence>
<dbReference type="CDD" id="cd00018">
    <property type="entry name" value="AP2"/>
    <property type="match status" value="1"/>
</dbReference>
<dbReference type="Proteomes" id="UP000215914">
    <property type="component" value="Chromosome 12"/>
</dbReference>
<keyword evidence="4" id="KW-0804">Transcription</keyword>
<evidence type="ECO:0000256" key="4">
    <source>
        <dbReference type="ARBA" id="ARBA00023163"/>
    </source>
</evidence>
<keyword evidence="5" id="KW-0539">Nucleus</keyword>
<feature type="domain" description="AP2/ERF" evidence="8">
    <location>
        <begin position="95"/>
        <end position="152"/>
    </location>
</feature>
<dbReference type="InterPro" id="IPR050913">
    <property type="entry name" value="AP2/ERF_ERF"/>
</dbReference>
<dbReference type="PRINTS" id="PR00367">
    <property type="entry name" value="ETHRSPELEMNT"/>
</dbReference>
<evidence type="ECO:0000256" key="3">
    <source>
        <dbReference type="ARBA" id="ARBA00023125"/>
    </source>
</evidence>
<protein>
    <submittedName>
        <fullName evidence="9">Putative AP2/ERF transcription factor ERF/PTI6</fullName>
    </submittedName>
</protein>
<feature type="region of interest" description="Disordered" evidence="7">
    <location>
        <begin position="57"/>
        <end position="89"/>
    </location>
</feature>
<dbReference type="GO" id="GO:0005634">
    <property type="term" value="C:nucleus"/>
    <property type="evidence" value="ECO:0000318"/>
    <property type="project" value="GO_Central"/>
</dbReference>
<evidence type="ECO:0000259" key="8">
    <source>
        <dbReference type="PROSITE" id="PS51032"/>
    </source>
</evidence>
<evidence type="ECO:0000256" key="6">
    <source>
        <dbReference type="ARBA" id="ARBA00024343"/>
    </source>
</evidence>
<dbReference type="PANTHER" id="PTHR31194">
    <property type="entry name" value="SHN SHINE , DNA BINDING / TRANSCRIPTION FACTOR"/>
    <property type="match status" value="1"/>
</dbReference>